<keyword evidence="6" id="KW-1185">Reference proteome</keyword>
<dbReference type="Proteomes" id="UP000770717">
    <property type="component" value="Unassembled WGS sequence"/>
</dbReference>
<keyword evidence="1" id="KW-0963">Cytoplasm</keyword>
<name>A0A8J6BA58_ELECQ</name>
<evidence type="ECO:0000313" key="5">
    <source>
        <dbReference type="EMBL" id="KAG9465989.1"/>
    </source>
</evidence>
<dbReference type="EMBL" id="WNTK01002476">
    <property type="protein sequence ID" value="KAG9465989.1"/>
    <property type="molecule type" value="Genomic_DNA"/>
</dbReference>
<reference evidence="5" key="1">
    <citation type="thesis" date="2020" institute="ProQuest LLC" country="789 East Eisenhower Parkway, Ann Arbor, MI, USA">
        <title>Comparative Genomics and Chromosome Evolution.</title>
        <authorList>
            <person name="Mudd A.B."/>
        </authorList>
    </citation>
    <scope>NUCLEOTIDE SEQUENCE</scope>
    <source>
        <strain evidence="5">HN-11 Male</strain>
        <tissue evidence="5">Kidney and liver</tissue>
    </source>
</reference>
<organism evidence="5 6">
    <name type="scientific">Eleutherodactylus coqui</name>
    <name type="common">Puerto Rican coqui</name>
    <dbReference type="NCBI Taxonomy" id="57060"/>
    <lineage>
        <taxon>Eukaryota</taxon>
        <taxon>Metazoa</taxon>
        <taxon>Chordata</taxon>
        <taxon>Craniata</taxon>
        <taxon>Vertebrata</taxon>
        <taxon>Euteleostomi</taxon>
        <taxon>Amphibia</taxon>
        <taxon>Batrachia</taxon>
        <taxon>Anura</taxon>
        <taxon>Neobatrachia</taxon>
        <taxon>Hyloidea</taxon>
        <taxon>Eleutherodactylidae</taxon>
        <taxon>Eleutherodactylinae</taxon>
        <taxon>Eleutherodactylus</taxon>
        <taxon>Eleutherodactylus</taxon>
    </lineage>
</organism>
<dbReference type="OrthoDB" id="506431at2759"/>
<protein>
    <recommendedName>
        <fullName evidence="7">Acyl-coenzyme A thioesterase THEM4</fullName>
    </recommendedName>
</protein>
<dbReference type="InterPro" id="IPR052365">
    <property type="entry name" value="THEM4/THEM5_acyl-CoA_thioest"/>
</dbReference>
<dbReference type="Gene3D" id="3.10.129.10">
    <property type="entry name" value="Hotdog Thioesterase"/>
    <property type="match status" value="1"/>
</dbReference>
<sequence>MLHICCQLLRRVAVHCSPAGHAPLRWSHAGSASLRWSHAGSASLRWFSVARPSHGQRDYSLPNATWSQNMRDLYRKYEELSKSGAWRRIPSYNSTVHHVADSPPEDGRVTRLFTRNLDQDGVGFEYSMFYSEAEKRIVCIFQPGPYLEGPPGFTHGGCIATILDITLGTSAVCLCGPVLTANLNVDLRK</sequence>
<dbReference type="PANTHER" id="PTHR12418:SF19">
    <property type="entry name" value="ACYL-COENZYME A THIOESTERASE THEM4"/>
    <property type="match status" value="1"/>
</dbReference>
<keyword evidence="4" id="KW-0443">Lipid metabolism</keyword>
<evidence type="ECO:0000256" key="1">
    <source>
        <dbReference type="ARBA" id="ARBA00022490"/>
    </source>
</evidence>
<gene>
    <name evidence="5" type="ORF">GDO78_017384</name>
</gene>
<comment type="caution">
    <text evidence="5">The sequence shown here is derived from an EMBL/GenBank/DDBJ whole genome shotgun (WGS) entry which is preliminary data.</text>
</comment>
<dbReference type="GO" id="GO:0016787">
    <property type="term" value="F:hydrolase activity"/>
    <property type="evidence" value="ECO:0007669"/>
    <property type="project" value="UniProtKB-KW"/>
</dbReference>
<dbReference type="AlphaFoldDB" id="A0A8J6BA58"/>
<evidence type="ECO:0000256" key="2">
    <source>
        <dbReference type="ARBA" id="ARBA00022801"/>
    </source>
</evidence>
<proteinExistence type="predicted"/>
<keyword evidence="3" id="KW-0276">Fatty acid metabolism</keyword>
<accession>A0A8J6BA58</accession>
<dbReference type="PANTHER" id="PTHR12418">
    <property type="entry name" value="ACYL-COENZYME A THIOESTERASE THEM4"/>
    <property type="match status" value="1"/>
</dbReference>
<dbReference type="InterPro" id="IPR029069">
    <property type="entry name" value="HotDog_dom_sf"/>
</dbReference>
<evidence type="ECO:0000256" key="4">
    <source>
        <dbReference type="ARBA" id="ARBA00023098"/>
    </source>
</evidence>
<keyword evidence="2" id="KW-0378">Hydrolase</keyword>
<evidence type="ECO:0000313" key="6">
    <source>
        <dbReference type="Proteomes" id="UP000770717"/>
    </source>
</evidence>
<evidence type="ECO:0008006" key="7">
    <source>
        <dbReference type="Google" id="ProtNLM"/>
    </source>
</evidence>
<dbReference type="GO" id="GO:0006631">
    <property type="term" value="P:fatty acid metabolic process"/>
    <property type="evidence" value="ECO:0007669"/>
    <property type="project" value="UniProtKB-KW"/>
</dbReference>
<evidence type="ECO:0000256" key="3">
    <source>
        <dbReference type="ARBA" id="ARBA00022832"/>
    </source>
</evidence>
<dbReference type="SUPFAM" id="SSF54637">
    <property type="entry name" value="Thioesterase/thiol ester dehydrase-isomerase"/>
    <property type="match status" value="1"/>
</dbReference>
<dbReference type="CDD" id="cd03443">
    <property type="entry name" value="PaaI_thioesterase"/>
    <property type="match status" value="1"/>
</dbReference>